<reference evidence="3 4" key="1">
    <citation type="journal article" date="2020" name="Microorganisms">
        <title>Osmotic Adaptation and Compatible Solute Biosynthesis of Phototrophic Bacteria as Revealed from Genome Analyses.</title>
        <authorList>
            <person name="Imhoff J.F."/>
            <person name="Rahn T."/>
            <person name="Kunzel S."/>
            <person name="Keller A."/>
            <person name="Neulinger S.C."/>
        </authorList>
    </citation>
    <scope>NUCLEOTIDE SEQUENCE [LARGE SCALE GENOMIC DNA]</scope>
    <source>
        <strain evidence="3 4">DSM 15382</strain>
    </source>
</reference>
<feature type="signal peptide" evidence="2">
    <location>
        <begin position="1"/>
        <end position="28"/>
    </location>
</feature>
<feature type="chain" id="PRO_5046780599" evidence="2">
    <location>
        <begin position="29"/>
        <end position="330"/>
    </location>
</feature>
<dbReference type="InterPro" id="IPR006311">
    <property type="entry name" value="TAT_signal"/>
</dbReference>
<dbReference type="Gene3D" id="3.40.190.150">
    <property type="entry name" value="Bordetella uptake gene, domain 1"/>
    <property type="match status" value="1"/>
</dbReference>
<comment type="caution">
    <text evidence="3">The sequence shown here is derived from an EMBL/GenBank/DDBJ whole genome shotgun (WGS) entry which is preliminary data.</text>
</comment>
<dbReference type="Gene3D" id="3.40.190.10">
    <property type="entry name" value="Periplasmic binding protein-like II"/>
    <property type="match status" value="1"/>
</dbReference>
<dbReference type="RefSeq" id="WP_133219349.1">
    <property type="nucleotide sequence ID" value="NZ_NRSG01000727.1"/>
</dbReference>
<name>A0ABS1D8C4_9PROT</name>
<comment type="similarity">
    <text evidence="1">Belongs to the UPF0065 (bug) family.</text>
</comment>
<dbReference type="InterPro" id="IPR042100">
    <property type="entry name" value="Bug_dom1"/>
</dbReference>
<evidence type="ECO:0000313" key="3">
    <source>
        <dbReference type="EMBL" id="MBK1662748.1"/>
    </source>
</evidence>
<sequence length="330" mass="34488">MTHATRRRLIGTGATLLAAQALPLPALAQPRWPARPVQLICPWAAGGGTDAVLRIIATLLEKDLGQPFNVVNRTGGSGVVGHAAIAQAAPDGYTMGMITAEICMLHWQGLTEITYRNYTPLGLMNNDPPGIQVNVSSPHRDVKSLADAIKASRPGQLKASGTGQGGIWHLALAGWLGAMGLKADHVRWVPSNGAAPAMQDLAAGGLDFTTCSVPEARAMLDANRARSLAVMAPERLSAFPNIPTLKEAMGVDYNTGAWRGIAAPLNIPQEAATALSAALKRVFDSAEYKEFLNNRGFGLVYADAAGFGRHLAAADASLGEAMKSAGLAKA</sequence>
<accession>A0ABS1D8C4</accession>
<evidence type="ECO:0000313" key="4">
    <source>
        <dbReference type="Proteomes" id="UP000697995"/>
    </source>
</evidence>
<dbReference type="InterPro" id="IPR005064">
    <property type="entry name" value="BUG"/>
</dbReference>
<dbReference type="PROSITE" id="PS51318">
    <property type="entry name" value="TAT"/>
    <property type="match status" value="1"/>
</dbReference>
<organism evidence="3 4">
    <name type="scientific">Paracraurococcus ruber</name>
    <dbReference type="NCBI Taxonomy" id="77675"/>
    <lineage>
        <taxon>Bacteria</taxon>
        <taxon>Pseudomonadati</taxon>
        <taxon>Pseudomonadota</taxon>
        <taxon>Alphaproteobacteria</taxon>
        <taxon>Acetobacterales</taxon>
        <taxon>Roseomonadaceae</taxon>
        <taxon>Paracraurococcus</taxon>
    </lineage>
</organism>
<dbReference type="EMBL" id="NRSG01000727">
    <property type="protein sequence ID" value="MBK1662748.1"/>
    <property type="molecule type" value="Genomic_DNA"/>
</dbReference>
<dbReference type="PANTHER" id="PTHR42928">
    <property type="entry name" value="TRICARBOXYLATE-BINDING PROTEIN"/>
    <property type="match status" value="1"/>
</dbReference>
<proteinExistence type="inferred from homology"/>
<dbReference type="Pfam" id="PF03401">
    <property type="entry name" value="TctC"/>
    <property type="match status" value="1"/>
</dbReference>
<keyword evidence="2" id="KW-0732">Signal</keyword>
<gene>
    <name evidence="3" type="ORF">CKO45_31750</name>
</gene>
<keyword evidence="4" id="KW-1185">Reference proteome</keyword>
<dbReference type="SUPFAM" id="SSF53850">
    <property type="entry name" value="Periplasmic binding protein-like II"/>
    <property type="match status" value="1"/>
</dbReference>
<dbReference type="CDD" id="cd07012">
    <property type="entry name" value="PBP2_Bug_TTT"/>
    <property type="match status" value="1"/>
</dbReference>
<dbReference type="Proteomes" id="UP000697995">
    <property type="component" value="Unassembled WGS sequence"/>
</dbReference>
<evidence type="ECO:0000256" key="2">
    <source>
        <dbReference type="SAM" id="SignalP"/>
    </source>
</evidence>
<dbReference type="PIRSF" id="PIRSF017082">
    <property type="entry name" value="YflP"/>
    <property type="match status" value="1"/>
</dbReference>
<evidence type="ECO:0000256" key="1">
    <source>
        <dbReference type="ARBA" id="ARBA00006987"/>
    </source>
</evidence>
<protein>
    <submittedName>
        <fullName evidence="3">Tripartite tricarboxylate transporter substrate-binding protein</fullName>
    </submittedName>
</protein>
<dbReference type="PANTHER" id="PTHR42928:SF5">
    <property type="entry name" value="BLR1237 PROTEIN"/>
    <property type="match status" value="1"/>
</dbReference>